<sequence length="42" mass="4857">MRVAAARKYCPRRFDSMKPKIRVNLLCECLPTVPLQDASQLH</sequence>
<name>A0A6J4JDI3_9CYAN</name>
<proteinExistence type="predicted"/>
<protein>
    <submittedName>
        <fullName evidence="1">Uncharacterized protein</fullName>
    </submittedName>
</protein>
<reference evidence="1" key="1">
    <citation type="submission" date="2020-02" db="EMBL/GenBank/DDBJ databases">
        <authorList>
            <person name="Meier V. D."/>
        </authorList>
    </citation>
    <scope>NUCLEOTIDE SEQUENCE</scope>
    <source>
        <strain evidence="1">AVDCRST_MAG92</strain>
    </source>
</reference>
<accession>A0A6J4JDI3</accession>
<dbReference type="AlphaFoldDB" id="A0A6J4JDI3"/>
<organism evidence="1">
    <name type="scientific">uncultured Coleofasciculus sp</name>
    <dbReference type="NCBI Taxonomy" id="1267456"/>
    <lineage>
        <taxon>Bacteria</taxon>
        <taxon>Bacillati</taxon>
        <taxon>Cyanobacteriota</taxon>
        <taxon>Cyanophyceae</taxon>
        <taxon>Coleofasciculales</taxon>
        <taxon>Coleofasciculaceae</taxon>
        <taxon>Coleofasciculus</taxon>
        <taxon>environmental samples</taxon>
    </lineage>
</organism>
<dbReference type="EMBL" id="CADCTM010000519">
    <property type="protein sequence ID" value="CAA9274463.1"/>
    <property type="molecule type" value="Genomic_DNA"/>
</dbReference>
<evidence type="ECO:0000313" key="1">
    <source>
        <dbReference type="EMBL" id="CAA9274463.1"/>
    </source>
</evidence>
<gene>
    <name evidence="1" type="ORF">AVDCRST_MAG92-3154</name>
</gene>